<dbReference type="OrthoDB" id="2112182at2"/>
<dbReference type="AlphaFoldDB" id="A0A3Q9HNQ1"/>
<feature type="transmembrane region" description="Helical" evidence="1">
    <location>
        <begin position="75"/>
        <end position="92"/>
    </location>
</feature>
<sequence>MVFFHIFLLVLFIIVGVAGLIYRVDEGVFIGLTLAPWEVRIVLAFFGKVNQKLVKMLIIIAGIIGVIYFLLQSRWAWALAMAGVQGYIYLIVTRSVSKLIKKEETDNDKKNKG</sequence>
<organism evidence="2 3">
    <name type="scientific">Anoxybacter fermentans</name>
    <dbReference type="NCBI Taxonomy" id="1323375"/>
    <lineage>
        <taxon>Bacteria</taxon>
        <taxon>Bacillati</taxon>
        <taxon>Bacillota</taxon>
        <taxon>Clostridia</taxon>
        <taxon>Halanaerobiales</taxon>
        <taxon>Anoxybacter</taxon>
    </lineage>
</organism>
<keyword evidence="3" id="KW-1185">Reference proteome</keyword>
<reference evidence="2 3" key="1">
    <citation type="submission" date="2016-07" db="EMBL/GenBank/DDBJ databases">
        <title>Genome and transcriptome analysis of iron-reducing fermentative bacteria Anoxybacter fermentans.</title>
        <authorList>
            <person name="Zeng X."/>
            <person name="Shao Z."/>
        </authorList>
    </citation>
    <scope>NUCLEOTIDE SEQUENCE [LARGE SCALE GENOMIC DNA]</scope>
    <source>
        <strain evidence="2 3">DY22613</strain>
    </source>
</reference>
<dbReference type="KEGG" id="aft:BBF96_01250"/>
<protein>
    <submittedName>
        <fullName evidence="2">Uncharacterized protein</fullName>
    </submittedName>
</protein>
<feature type="transmembrane region" description="Helical" evidence="1">
    <location>
        <begin position="29"/>
        <end position="46"/>
    </location>
</feature>
<dbReference type="RefSeq" id="WP_127015467.1">
    <property type="nucleotide sequence ID" value="NZ_CP016379.1"/>
</dbReference>
<evidence type="ECO:0000313" key="2">
    <source>
        <dbReference type="EMBL" id="AZR72139.1"/>
    </source>
</evidence>
<dbReference type="Proteomes" id="UP000267250">
    <property type="component" value="Chromosome"/>
</dbReference>
<keyword evidence="1" id="KW-0472">Membrane</keyword>
<keyword evidence="1" id="KW-1133">Transmembrane helix</keyword>
<feature type="transmembrane region" description="Helical" evidence="1">
    <location>
        <begin position="53"/>
        <end position="69"/>
    </location>
</feature>
<proteinExistence type="predicted"/>
<evidence type="ECO:0000313" key="3">
    <source>
        <dbReference type="Proteomes" id="UP000267250"/>
    </source>
</evidence>
<dbReference type="EMBL" id="CP016379">
    <property type="protein sequence ID" value="AZR72139.1"/>
    <property type="molecule type" value="Genomic_DNA"/>
</dbReference>
<keyword evidence="1" id="KW-0812">Transmembrane</keyword>
<accession>A0A3Q9HNQ1</accession>
<name>A0A3Q9HNQ1_9FIRM</name>
<gene>
    <name evidence="2" type="ORF">BBF96_01250</name>
</gene>
<evidence type="ECO:0000256" key="1">
    <source>
        <dbReference type="SAM" id="Phobius"/>
    </source>
</evidence>